<dbReference type="SUPFAM" id="SSF56300">
    <property type="entry name" value="Metallo-dependent phosphatases"/>
    <property type="match status" value="1"/>
</dbReference>
<dbReference type="Proteomes" id="UP000596929">
    <property type="component" value="Unassembled WGS sequence"/>
</dbReference>
<keyword evidence="6" id="KW-0472">Membrane</keyword>
<dbReference type="InterPro" id="IPR016195">
    <property type="entry name" value="Pol/histidinol_Pase-like"/>
</dbReference>
<organism evidence="9 10">
    <name type="scientific">Clostridium hominis</name>
    <dbReference type="NCBI Taxonomy" id="2763036"/>
    <lineage>
        <taxon>Bacteria</taxon>
        <taxon>Bacillati</taxon>
        <taxon>Bacillota</taxon>
        <taxon>Clostridia</taxon>
        <taxon>Eubacteriales</taxon>
        <taxon>Clostridiaceae</taxon>
        <taxon>Clostridium</taxon>
    </lineage>
</organism>
<keyword evidence="10" id="KW-1185">Reference proteome</keyword>
<keyword evidence="1" id="KW-0134">Cell wall</keyword>
<feature type="region of interest" description="Disordered" evidence="5">
    <location>
        <begin position="1972"/>
        <end position="2017"/>
    </location>
</feature>
<dbReference type="PROSITE" id="PS50847">
    <property type="entry name" value="GRAM_POS_ANCHORING"/>
    <property type="match status" value="1"/>
</dbReference>
<sequence>MYKLTKSKILNLFIVFTMLIGFVTVPTKTVSAEETTYVVISEVYGGGGNSGATLKNDFIELYNPTESDINLEGWKVQYAAKTGMFNNETALSGTIKAGGYYLIQQAAGDGGSQELPQPDTNGNIAMGAKECKVKLVNNNGDVVDLVGVGPAANESEIAPTIAMSNTESVQRKDNDGTSNGVTNGWDTNNNSVDFYAGAPTPRNSSYGQGENPDPEPNPDDDIISISDARGVIEKSVKVKGIITFKELSGSSYNYAIQDETAGIALRGADNLEIGDEVIVEGATSDYNGLIQIQYTSLIKNSSNNILPEPKEVTITDIMSNNGGENYESQRVKISNVTIGEVNTLGNTSITDSENNVANIYKSPILTDIMAGDKVDVIGICSQFNTYQIRVNQANDIVKSNLLPEEDKVGPEFTVVSPANLTTTNKIPKIEISFKDESEINKDSLNLKIDDIDVTSTVDVTDKNLIYTPKEELAIGKHKLYVELADILGNTTILEVEFEVKEKVNVDGLTPYFGQLHSHTNISDGSGSIEDAYKYAKEESGVDFLAVTDHSNSLDNDTSSSMADGSKSSEWVNAHNVAKKYTDESFLGVYGYEMTWSNGTGHINTFNTPGFESRNKTGLTNKDANALENYYGILKQYPESVSQWNHPGKTFGDFNDFSLYDEQIDSLITLIEVGNGEGGVRGSGYFPSYEYYTRALDKGWHVAPANNQDNHKGKWGNANTARTVILTDSLNEENLYDALRNMRTYSTEDENLSIIYTLNNEVMGSILSDKPESVNIKVNIKDEDNENVGKVSVVVNGGYVLDSKVINSNEEVVEFTLPADYSYYYIRVDQEDKDIAVTAPVWIGSVEKSGISKTEASTTMPIKGEELEIETSLYNNEKNDLVIESIEYSIDGKVINNSTDKIVVNSLSTSTYSFKYTPEAAGNFNINVKVKATLSGVEKLYTDVLKLTVVDPSVISKVVIDATHFNDYVAGYYANNMGNFTAIANSENVAVNIEKNKITDELLKDAQLLIISAPAKKTGSVNGVNYSPQIFSDEFIQTVKRYAENGGDIIVCGLADYQDGTGEYASSTQLNKLLEAIGVTTRINNDEVVDKDNNAGQDFRLKFKNINMDSEFLNGVVSEQEYSFYSGCSVQLDEKAVKEGKATWLVKGFDTTYSFDSNKNTTGVSIPKGEVVALATEKLSGGGNIFVGGTVFMSDFEVQASLDNYGDLQYSNYNIVKNILEDIKKDVKVTPIKDVRTAEMGEVFTIEAYVTAGTQEGNAFFDTIYVQDETAGINIFPVANIDLKVGQKVRITGIVSAYEGEKQLNLTNIKVVDDSITEIIPKVMSTNEANSEENKGSLVSVTGEVKSIGKNNSGYMILNDGSGDVRVFLNGYIGASDGSLETGKFNPNIKVGDIVTAIGLTSTDTEGARIRVRDSAEVVISEDEKENTDITIFHTNDSHGRVKADNSVIGIDTISAIKKSVENSLLIDAGDTLHGLPFATMNKGADIVDLMKMAGYDLMVPGNHDFNYGYERLLELADKAKADNGFDIISANVLKAGKSILEANNIKEIDGVKVGFFGLTSPETTYKTNPNNVKGLEFADPIKIAKTQVKALKDAGAEIVIAVAHIGTDESTEITSEDIAKAVEGIDVIIDGHSHSKFENGFEAANDTLIVSTGEYEANLGKLTLTVNADTKKLVEKKATLINKKEVLEVTADPAVTAKIKEIDEEQKVILSEVIGTNITELDGTREHVRAGETNLGNLLTDAMLNTTGAEVAITNGGGIRASIDVGEITKGEVIGVLPFGNFIVTKYLTGKQIKDVIEHGVKDAPNVAGQFPHVGGIKYVYDPTQPVGSRVVNITLNGEKIKLEKEYLVATNDFISAGGDGYPHFSSIKTENEFSALDEALADYIKELKKVDYKLEDRILVGAAEEIENQEKADAVIEVINGIPKLSQITLENLDMIKAARKAYDELTEAQKELVPKEVLDKLIEAEAKIAELEKEDEKPEIPVDPEKPSDGNNSGNGNNNGNNNQENEEGKGDLPQTGGVDSTYFLIFGLLMITTGAIVVYKKKDKIKEAK</sequence>
<dbReference type="InterPro" id="IPR004843">
    <property type="entry name" value="Calcineurin-like_PHP"/>
</dbReference>
<evidence type="ECO:0000313" key="9">
    <source>
        <dbReference type="EMBL" id="MBC5627313.1"/>
    </source>
</evidence>
<dbReference type="InterPro" id="IPR019931">
    <property type="entry name" value="LPXTG_anchor"/>
</dbReference>
<dbReference type="PANTHER" id="PTHR11575:SF24">
    <property type="entry name" value="5'-NUCLEOTIDASE"/>
    <property type="match status" value="1"/>
</dbReference>
<dbReference type="PRINTS" id="PR01607">
    <property type="entry name" value="APYRASEFAMLY"/>
</dbReference>
<dbReference type="InterPro" id="IPR036907">
    <property type="entry name" value="5'-Nucleotdase_C_sf"/>
</dbReference>
<dbReference type="SUPFAM" id="SSF74853">
    <property type="entry name" value="Lamin A/C globular tail domain"/>
    <property type="match status" value="1"/>
</dbReference>
<feature type="domain" description="LTD" evidence="8">
    <location>
        <begin position="26"/>
        <end position="150"/>
    </location>
</feature>
<gene>
    <name evidence="9" type="ORF">H8S20_00240</name>
</gene>
<dbReference type="SMART" id="SM00481">
    <property type="entry name" value="POLIIIAc"/>
    <property type="match status" value="1"/>
</dbReference>
<evidence type="ECO:0000256" key="2">
    <source>
        <dbReference type="ARBA" id="ARBA00022525"/>
    </source>
</evidence>
<dbReference type="InterPro" id="IPR036415">
    <property type="entry name" value="Lamin_tail_dom_sf"/>
</dbReference>
<dbReference type="InterPro" id="IPR006179">
    <property type="entry name" value="5_nucleotidase/apyrase"/>
</dbReference>
<dbReference type="InterPro" id="IPR029052">
    <property type="entry name" value="Metallo-depent_PP-like"/>
</dbReference>
<dbReference type="InterPro" id="IPR001322">
    <property type="entry name" value="Lamin_tail_dom"/>
</dbReference>
<dbReference type="Gene3D" id="3.90.780.10">
    <property type="entry name" value="5'-Nucleotidase, C-terminal domain"/>
    <property type="match status" value="1"/>
</dbReference>
<keyword evidence="2" id="KW-0964">Secreted</keyword>
<dbReference type="Pfam" id="PF00746">
    <property type="entry name" value="Gram_pos_anchor"/>
    <property type="match status" value="1"/>
</dbReference>
<dbReference type="CDD" id="cd04486">
    <property type="entry name" value="YhcR_OBF_like"/>
    <property type="match status" value="1"/>
</dbReference>
<dbReference type="Gene3D" id="3.60.21.10">
    <property type="match status" value="1"/>
</dbReference>
<feature type="compositionally biased region" description="Low complexity" evidence="5">
    <location>
        <begin position="1992"/>
        <end position="2006"/>
    </location>
</feature>
<dbReference type="SUPFAM" id="SSF89550">
    <property type="entry name" value="PHP domain-like"/>
    <property type="match status" value="1"/>
</dbReference>
<dbReference type="Pfam" id="PF02872">
    <property type="entry name" value="5_nucleotid_C"/>
    <property type="match status" value="1"/>
</dbReference>
<evidence type="ECO:0000256" key="6">
    <source>
        <dbReference type="SAM" id="Phobius"/>
    </source>
</evidence>
<keyword evidence="6" id="KW-0812">Transmembrane</keyword>
<evidence type="ECO:0000259" key="8">
    <source>
        <dbReference type="PROSITE" id="PS51841"/>
    </source>
</evidence>
<dbReference type="EMBL" id="JACOOO010000001">
    <property type="protein sequence ID" value="MBC5627313.1"/>
    <property type="molecule type" value="Genomic_DNA"/>
</dbReference>
<feature type="transmembrane region" description="Helical" evidence="6">
    <location>
        <begin position="2024"/>
        <end position="2042"/>
    </location>
</feature>
<feature type="compositionally biased region" description="Acidic residues" evidence="5">
    <location>
        <begin position="212"/>
        <end position="222"/>
    </location>
</feature>
<protein>
    <submittedName>
        <fullName evidence="9">5'-nucleotidase C-terminal domain-containing protein</fullName>
    </submittedName>
</protein>
<dbReference type="Pfam" id="PF00932">
    <property type="entry name" value="LTD"/>
    <property type="match status" value="1"/>
</dbReference>
<name>A0ABR7D7K2_9CLOT</name>
<evidence type="ECO:0000256" key="3">
    <source>
        <dbReference type="ARBA" id="ARBA00022729"/>
    </source>
</evidence>
<dbReference type="Pfam" id="PF00149">
    <property type="entry name" value="Metallophos"/>
    <property type="match status" value="1"/>
</dbReference>
<reference evidence="9 10" key="1">
    <citation type="submission" date="2020-08" db="EMBL/GenBank/DDBJ databases">
        <title>Genome public.</title>
        <authorList>
            <person name="Liu C."/>
            <person name="Sun Q."/>
        </authorList>
    </citation>
    <scope>NUCLEOTIDE SEQUENCE [LARGE SCALE GENOMIC DNA]</scope>
    <source>
        <strain evidence="9 10">NSJ-6</strain>
    </source>
</reference>
<keyword evidence="4" id="KW-0572">Peptidoglycan-anchor</keyword>
<evidence type="ECO:0000313" key="10">
    <source>
        <dbReference type="Proteomes" id="UP000596929"/>
    </source>
</evidence>
<dbReference type="InterPro" id="IPR003141">
    <property type="entry name" value="Pol/His_phosphatase_N"/>
</dbReference>
<evidence type="ECO:0000259" key="7">
    <source>
        <dbReference type="PROSITE" id="PS50847"/>
    </source>
</evidence>
<accession>A0ABR7D7K2</accession>
<dbReference type="NCBIfam" id="TIGR01167">
    <property type="entry name" value="LPXTG_anchor"/>
    <property type="match status" value="1"/>
</dbReference>
<evidence type="ECO:0000256" key="4">
    <source>
        <dbReference type="ARBA" id="ARBA00023088"/>
    </source>
</evidence>
<evidence type="ECO:0000256" key="5">
    <source>
        <dbReference type="SAM" id="MobiDB-lite"/>
    </source>
</evidence>
<feature type="domain" description="Gram-positive cocci surface proteins LPxTG" evidence="7">
    <location>
        <begin position="2015"/>
        <end position="2052"/>
    </location>
</feature>
<feature type="compositionally biased region" description="Polar residues" evidence="5">
    <location>
        <begin position="176"/>
        <end position="192"/>
    </location>
</feature>
<evidence type="ECO:0000256" key="1">
    <source>
        <dbReference type="ARBA" id="ARBA00022512"/>
    </source>
</evidence>
<dbReference type="Gene3D" id="2.60.40.1260">
    <property type="entry name" value="Lamin Tail domain"/>
    <property type="match status" value="1"/>
</dbReference>
<dbReference type="SUPFAM" id="SSF55816">
    <property type="entry name" value="5'-nucleotidase (syn. UDP-sugar hydrolase), C-terminal domain"/>
    <property type="match status" value="1"/>
</dbReference>
<comment type="caution">
    <text evidence="9">The sequence shown here is derived from an EMBL/GenBank/DDBJ whole genome shotgun (WGS) entry which is preliminary data.</text>
</comment>
<dbReference type="NCBIfam" id="NF038032">
    <property type="entry name" value="CehA_McbA_metalo"/>
    <property type="match status" value="1"/>
</dbReference>
<dbReference type="PANTHER" id="PTHR11575">
    <property type="entry name" value="5'-NUCLEOTIDASE-RELATED"/>
    <property type="match status" value="1"/>
</dbReference>
<dbReference type="RefSeq" id="WP_186859009.1">
    <property type="nucleotide sequence ID" value="NZ_JACOOO010000001.1"/>
</dbReference>
<keyword evidence="6" id="KW-1133">Transmembrane helix</keyword>
<proteinExistence type="predicted"/>
<feature type="compositionally biased region" description="Basic and acidic residues" evidence="5">
    <location>
        <begin position="1972"/>
        <end position="1990"/>
    </location>
</feature>
<dbReference type="PROSITE" id="PS51841">
    <property type="entry name" value="LTD"/>
    <property type="match status" value="1"/>
</dbReference>
<dbReference type="Gene3D" id="3.20.20.140">
    <property type="entry name" value="Metal-dependent hydrolases"/>
    <property type="match status" value="1"/>
</dbReference>
<feature type="region of interest" description="Disordered" evidence="5">
    <location>
        <begin position="159"/>
        <end position="222"/>
    </location>
</feature>
<dbReference type="InterPro" id="IPR008334">
    <property type="entry name" value="5'-Nucleotdase_C"/>
</dbReference>
<keyword evidence="3" id="KW-0732">Signal</keyword>